<feature type="chain" id="PRO_5019519954" description="BURP domain-containing protein" evidence="1">
    <location>
        <begin position="25"/>
        <end position="124"/>
    </location>
</feature>
<evidence type="ECO:0008006" key="4">
    <source>
        <dbReference type="Google" id="ProtNLM"/>
    </source>
</evidence>
<dbReference type="EMBL" id="SDMP01000008">
    <property type="protein sequence ID" value="RYR43712.1"/>
    <property type="molecule type" value="Genomic_DNA"/>
</dbReference>
<name>A0A445BYK4_ARAHY</name>
<proteinExistence type="predicted"/>
<comment type="caution">
    <text evidence="2">The sequence shown here is derived from an EMBL/GenBank/DDBJ whole genome shotgun (WGS) entry which is preliminary data.</text>
</comment>
<gene>
    <name evidence="2" type="ORF">Ahy_A08g040113</name>
</gene>
<evidence type="ECO:0000313" key="2">
    <source>
        <dbReference type="EMBL" id="RYR43712.1"/>
    </source>
</evidence>
<keyword evidence="1" id="KW-0732">Signal</keyword>
<reference evidence="2 3" key="1">
    <citation type="submission" date="2019-01" db="EMBL/GenBank/DDBJ databases">
        <title>Sequencing of cultivated peanut Arachis hypogaea provides insights into genome evolution and oil improvement.</title>
        <authorList>
            <person name="Chen X."/>
        </authorList>
    </citation>
    <scope>NUCLEOTIDE SEQUENCE [LARGE SCALE GENOMIC DNA]</scope>
    <source>
        <strain evidence="3">cv. Fuhuasheng</strain>
        <tissue evidence="2">Leaves</tissue>
    </source>
</reference>
<dbReference type="Proteomes" id="UP000289738">
    <property type="component" value="Chromosome A08"/>
</dbReference>
<accession>A0A445BYK4</accession>
<feature type="signal peptide" evidence="1">
    <location>
        <begin position="1"/>
        <end position="24"/>
    </location>
</feature>
<protein>
    <recommendedName>
        <fullName evidence="4">BURP domain-containing protein</fullName>
    </recommendedName>
</protein>
<sequence length="124" mass="14035">MESSHLLPLSALFCLAILGSHVHASLPAEDYWQTLWPNTPMPKAFKDLLVQPVALILNFSFSFTLNVTQQLFLTGQSLLKSQTVKLQSPEVTIADSLQQIRVLATVKNRCRRSKNRSQNFRQLL</sequence>
<dbReference type="AlphaFoldDB" id="A0A445BYK4"/>
<evidence type="ECO:0000256" key="1">
    <source>
        <dbReference type="SAM" id="SignalP"/>
    </source>
</evidence>
<evidence type="ECO:0000313" key="3">
    <source>
        <dbReference type="Proteomes" id="UP000289738"/>
    </source>
</evidence>
<organism evidence="2 3">
    <name type="scientific">Arachis hypogaea</name>
    <name type="common">Peanut</name>
    <dbReference type="NCBI Taxonomy" id="3818"/>
    <lineage>
        <taxon>Eukaryota</taxon>
        <taxon>Viridiplantae</taxon>
        <taxon>Streptophyta</taxon>
        <taxon>Embryophyta</taxon>
        <taxon>Tracheophyta</taxon>
        <taxon>Spermatophyta</taxon>
        <taxon>Magnoliopsida</taxon>
        <taxon>eudicotyledons</taxon>
        <taxon>Gunneridae</taxon>
        <taxon>Pentapetalae</taxon>
        <taxon>rosids</taxon>
        <taxon>fabids</taxon>
        <taxon>Fabales</taxon>
        <taxon>Fabaceae</taxon>
        <taxon>Papilionoideae</taxon>
        <taxon>50 kb inversion clade</taxon>
        <taxon>dalbergioids sensu lato</taxon>
        <taxon>Dalbergieae</taxon>
        <taxon>Pterocarpus clade</taxon>
        <taxon>Arachis</taxon>
    </lineage>
</organism>
<keyword evidence="3" id="KW-1185">Reference proteome</keyword>